<evidence type="ECO:0000256" key="7">
    <source>
        <dbReference type="ARBA" id="ARBA00022989"/>
    </source>
</evidence>
<feature type="domain" description="Major facilitator superfamily (MFS) profile" evidence="11">
    <location>
        <begin position="28"/>
        <end position="458"/>
    </location>
</feature>
<comment type="caution">
    <text evidence="12">The sequence shown here is derived from an EMBL/GenBank/DDBJ whole genome shotgun (WGS) entry which is preliminary data.</text>
</comment>
<dbReference type="Pfam" id="PF00083">
    <property type="entry name" value="Sugar_tr"/>
    <property type="match status" value="1"/>
</dbReference>
<dbReference type="InterPro" id="IPR003663">
    <property type="entry name" value="Sugar/inositol_transpt"/>
</dbReference>
<keyword evidence="8 10" id="KW-0472">Membrane</keyword>
<evidence type="ECO:0000256" key="2">
    <source>
        <dbReference type="ARBA" id="ARBA00010992"/>
    </source>
</evidence>
<dbReference type="GO" id="GO:0005886">
    <property type="term" value="C:plasma membrane"/>
    <property type="evidence" value="ECO:0007669"/>
    <property type="project" value="UniProtKB-SubCell"/>
</dbReference>
<evidence type="ECO:0000256" key="3">
    <source>
        <dbReference type="ARBA" id="ARBA00022448"/>
    </source>
</evidence>
<feature type="transmembrane region" description="Helical" evidence="10">
    <location>
        <begin position="192"/>
        <end position="213"/>
    </location>
</feature>
<keyword evidence="6 10" id="KW-0812">Transmembrane</keyword>
<evidence type="ECO:0000256" key="8">
    <source>
        <dbReference type="ARBA" id="ARBA00023136"/>
    </source>
</evidence>
<dbReference type="PROSITE" id="PS00217">
    <property type="entry name" value="SUGAR_TRANSPORT_2"/>
    <property type="match status" value="1"/>
</dbReference>
<dbReference type="SUPFAM" id="SSF103473">
    <property type="entry name" value="MFS general substrate transporter"/>
    <property type="match status" value="1"/>
</dbReference>
<keyword evidence="7 10" id="KW-1133">Transmembrane helix</keyword>
<feature type="transmembrane region" description="Helical" evidence="10">
    <location>
        <begin position="313"/>
        <end position="335"/>
    </location>
</feature>
<keyword evidence="13" id="KW-1185">Reference proteome</keyword>
<dbReference type="Gene3D" id="1.20.1250.20">
    <property type="entry name" value="MFS general substrate transporter like domains"/>
    <property type="match status" value="1"/>
</dbReference>
<feature type="transmembrane region" description="Helical" evidence="10">
    <location>
        <begin position="277"/>
        <end position="301"/>
    </location>
</feature>
<evidence type="ECO:0000259" key="11">
    <source>
        <dbReference type="PROSITE" id="PS50850"/>
    </source>
</evidence>
<dbReference type="PROSITE" id="PS50850">
    <property type="entry name" value="MFS"/>
    <property type="match status" value="1"/>
</dbReference>
<dbReference type="PRINTS" id="PR00171">
    <property type="entry name" value="SUGRTRNSPORT"/>
</dbReference>
<dbReference type="InterPro" id="IPR005829">
    <property type="entry name" value="Sugar_transporter_CS"/>
</dbReference>
<evidence type="ECO:0000256" key="10">
    <source>
        <dbReference type="SAM" id="Phobius"/>
    </source>
</evidence>
<feature type="transmembrane region" description="Helical" evidence="10">
    <location>
        <begin position="107"/>
        <end position="125"/>
    </location>
</feature>
<dbReference type="FunFam" id="1.20.1250.20:FF:000218">
    <property type="entry name" value="facilitated trehalose transporter Tret1"/>
    <property type="match status" value="1"/>
</dbReference>
<keyword evidence="5" id="KW-0762">Sugar transport</keyword>
<feature type="transmembrane region" description="Helical" evidence="10">
    <location>
        <begin position="76"/>
        <end position="95"/>
    </location>
</feature>
<dbReference type="Proteomes" id="UP000193498">
    <property type="component" value="Unassembled WGS sequence"/>
</dbReference>
<dbReference type="InterPro" id="IPR005828">
    <property type="entry name" value="MFS_sugar_transport-like"/>
</dbReference>
<feature type="transmembrane region" description="Helical" evidence="10">
    <location>
        <begin position="436"/>
        <end position="454"/>
    </location>
</feature>
<evidence type="ECO:0000256" key="6">
    <source>
        <dbReference type="ARBA" id="ARBA00022692"/>
    </source>
</evidence>
<protein>
    <submittedName>
        <fullName evidence="12">Monosaccharide transporter</fullName>
    </submittedName>
</protein>
<feature type="transmembrane region" description="Helical" evidence="10">
    <location>
        <begin position="370"/>
        <end position="390"/>
    </location>
</feature>
<feature type="transmembrane region" description="Helical" evidence="10">
    <location>
        <begin position="21"/>
        <end position="41"/>
    </location>
</feature>
<feature type="transmembrane region" description="Helical" evidence="10">
    <location>
        <begin position="397"/>
        <end position="416"/>
    </location>
</feature>
<evidence type="ECO:0000256" key="1">
    <source>
        <dbReference type="ARBA" id="ARBA00004651"/>
    </source>
</evidence>
<evidence type="ECO:0000256" key="9">
    <source>
        <dbReference type="RuleBase" id="RU003346"/>
    </source>
</evidence>
<dbReference type="InterPro" id="IPR036259">
    <property type="entry name" value="MFS_trans_sf"/>
</dbReference>
<dbReference type="EMBL" id="MCFE01000192">
    <property type="protein sequence ID" value="ORX94917.1"/>
    <property type="molecule type" value="Genomic_DNA"/>
</dbReference>
<evidence type="ECO:0000256" key="5">
    <source>
        <dbReference type="ARBA" id="ARBA00022597"/>
    </source>
</evidence>
<evidence type="ECO:0000313" key="12">
    <source>
        <dbReference type="EMBL" id="ORX94917.1"/>
    </source>
</evidence>
<dbReference type="AlphaFoldDB" id="A0A1Y1YA79"/>
<comment type="similarity">
    <text evidence="2 9">Belongs to the major facilitator superfamily. Sugar transporter (TC 2.A.1.1) family.</text>
</comment>
<organism evidence="12 13">
    <name type="scientific">Basidiobolus meristosporus CBS 931.73</name>
    <dbReference type="NCBI Taxonomy" id="1314790"/>
    <lineage>
        <taxon>Eukaryota</taxon>
        <taxon>Fungi</taxon>
        <taxon>Fungi incertae sedis</taxon>
        <taxon>Zoopagomycota</taxon>
        <taxon>Entomophthoromycotina</taxon>
        <taxon>Basidiobolomycetes</taxon>
        <taxon>Basidiobolales</taxon>
        <taxon>Basidiobolaceae</taxon>
        <taxon>Basidiobolus</taxon>
    </lineage>
</organism>
<feature type="transmembrane region" description="Helical" evidence="10">
    <location>
        <begin position="342"/>
        <end position="364"/>
    </location>
</feature>
<dbReference type="STRING" id="1314790.A0A1Y1YA79"/>
<keyword evidence="4" id="KW-1003">Cell membrane</keyword>
<reference evidence="12 13" key="1">
    <citation type="submission" date="2016-07" db="EMBL/GenBank/DDBJ databases">
        <title>Pervasive Adenine N6-methylation of Active Genes in Fungi.</title>
        <authorList>
            <consortium name="DOE Joint Genome Institute"/>
            <person name="Mondo S.J."/>
            <person name="Dannebaum R.O."/>
            <person name="Kuo R.C."/>
            <person name="Labutti K."/>
            <person name="Haridas S."/>
            <person name="Kuo A."/>
            <person name="Salamov A."/>
            <person name="Ahrendt S.R."/>
            <person name="Lipzen A."/>
            <person name="Sullivan W."/>
            <person name="Andreopoulos W.B."/>
            <person name="Clum A."/>
            <person name="Lindquist E."/>
            <person name="Daum C."/>
            <person name="Ramamoorthy G.K."/>
            <person name="Gryganskyi A."/>
            <person name="Culley D."/>
            <person name="Magnuson J.K."/>
            <person name="James T.Y."/>
            <person name="O'Malley M.A."/>
            <person name="Stajich J.E."/>
            <person name="Spatafora J.W."/>
            <person name="Visel A."/>
            <person name="Grigoriev I.V."/>
        </authorList>
    </citation>
    <scope>NUCLEOTIDE SEQUENCE [LARGE SCALE GENOMIC DNA]</scope>
    <source>
        <strain evidence="12 13">CBS 931.73</strain>
    </source>
</reference>
<dbReference type="GO" id="GO:0015149">
    <property type="term" value="F:hexose transmembrane transporter activity"/>
    <property type="evidence" value="ECO:0007669"/>
    <property type="project" value="TreeGrafter"/>
</dbReference>
<keyword evidence="3 9" id="KW-0813">Transport</keyword>
<dbReference type="PANTHER" id="PTHR23503">
    <property type="entry name" value="SOLUTE CARRIER FAMILY 2"/>
    <property type="match status" value="1"/>
</dbReference>
<evidence type="ECO:0000256" key="4">
    <source>
        <dbReference type="ARBA" id="ARBA00022475"/>
    </source>
</evidence>
<dbReference type="PANTHER" id="PTHR23503:SF8">
    <property type="entry name" value="FACILITATED GLUCOSE TRANSPORTER PROTEIN 1"/>
    <property type="match status" value="1"/>
</dbReference>
<dbReference type="InterPro" id="IPR045263">
    <property type="entry name" value="GLUT"/>
</dbReference>
<feature type="transmembrane region" description="Helical" evidence="10">
    <location>
        <begin position="165"/>
        <end position="186"/>
    </location>
</feature>
<dbReference type="InterPro" id="IPR020846">
    <property type="entry name" value="MFS_dom"/>
</dbReference>
<sequence length="468" mass="49769">MLSTKTHSTDTSVTDSKNIKFTPHIWLCGLTASLASFASGFNSAAPNTPESVIRNCDLSASSGGFPACLPMSSGTWGLAVGIFAIGGLVGGLSAGPSANKIGRKNTLLFNNIFFIAGAILIATATSVAQFVAGRVIIGIACGAGSVVAPMYVAEISTNAARGILGTMYQLFLVIGILIANCAGLGLTNSPGWRILFGLAIVPSIVQVALLPFCTESPCYLLSKNKVHEARIALQKLRSGCVIDSEFNEMISAARSDETKDDSLNIIQVLKNARLRKLFIVAMIMHAYQQLSGINSVIYYSTNIFNDIFGVENSQYVTVAVASFNLVMTFASVVLIDRVSRKFLLYISGIGMCLCSILIVIASIYNVDILMVISVMLFSATFAVGLGPIPWMLMPELIPTYAIGAASSTATAVNWLFNFVIGQTFPPMKDGLGDYAFLPYAIICALGIAYTFFLVPETKGCNPNEVAKQ</sequence>
<gene>
    <name evidence="12" type="ORF">K493DRAFT_27905</name>
</gene>
<dbReference type="InParanoid" id="A0A1Y1YA79"/>
<feature type="transmembrane region" description="Helical" evidence="10">
    <location>
        <begin position="131"/>
        <end position="153"/>
    </location>
</feature>
<evidence type="ECO:0000313" key="13">
    <source>
        <dbReference type="Proteomes" id="UP000193498"/>
    </source>
</evidence>
<name>A0A1Y1YA79_9FUNG</name>
<dbReference type="OrthoDB" id="4540492at2759"/>
<comment type="subcellular location">
    <subcellularLocation>
        <location evidence="1">Cell membrane</location>
        <topology evidence="1">Multi-pass membrane protein</topology>
    </subcellularLocation>
</comment>
<dbReference type="NCBIfam" id="TIGR00879">
    <property type="entry name" value="SP"/>
    <property type="match status" value="1"/>
</dbReference>
<proteinExistence type="inferred from homology"/>
<accession>A0A1Y1YA79</accession>